<comment type="caution">
    <text evidence="2">The sequence shown here is derived from an EMBL/GenBank/DDBJ whole genome shotgun (WGS) entry which is preliminary data.</text>
</comment>
<dbReference type="Proteomes" id="UP001164286">
    <property type="component" value="Unassembled WGS sequence"/>
</dbReference>
<feature type="compositionally biased region" description="Basic and acidic residues" evidence="1">
    <location>
        <begin position="469"/>
        <end position="489"/>
    </location>
</feature>
<reference evidence="2" key="1">
    <citation type="journal article" date="2022" name="G3 (Bethesda)">
        <title>High quality genome of the basidiomycete yeast Dioszegia hungarica PDD-24b-2 isolated from cloud water.</title>
        <authorList>
            <person name="Jarrige D."/>
            <person name="Haridas S."/>
            <person name="Bleykasten-Grosshans C."/>
            <person name="Joly M."/>
            <person name="Nadalig T."/>
            <person name="Sancelme M."/>
            <person name="Vuilleumier S."/>
            <person name="Grigoriev I.V."/>
            <person name="Amato P."/>
            <person name="Bringel F."/>
        </authorList>
    </citation>
    <scope>NUCLEOTIDE SEQUENCE</scope>
    <source>
        <strain evidence="2">PDD-24b-2</strain>
    </source>
</reference>
<feature type="compositionally biased region" description="Acidic residues" evidence="1">
    <location>
        <begin position="602"/>
        <end position="616"/>
    </location>
</feature>
<dbReference type="RefSeq" id="XP_052945673.1">
    <property type="nucleotide sequence ID" value="XM_053093006.1"/>
</dbReference>
<evidence type="ECO:0000313" key="2">
    <source>
        <dbReference type="EMBL" id="KAI9635896.1"/>
    </source>
</evidence>
<feature type="region of interest" description="Disordered" evidence="1">
    <location>
        <begin position="669"/>
        <end position="697"/>
    </location>
</feature>
<name>A0AA38LVW9_9TREE</name>
<organism evidence="2 3">
    <name type="scientific">Dioszegia hungarica</name>
    <dbReference type="NCBI Taxonomy" id="4972"/>
    <lineage>
        <taxon>Eukaryota</taxon>
        <taxon>Fungi</taxon>
        <taxon>Dikarya</taxon>
        <taxon>Basidiomycota</taxon>
        <taxon>Agaricomycotina</taxon>
        <taxon>Tremellomycetes</taxon>
        <taxon>Tremellales</taxon>
        <taxon>Bulleribasidiaceae</taxon>
        <taxon>Dioszegia</taxon>
    </lineage>
</organism>
<feature type="region of interest" description="Disordered" evidence="1">
    <location>
        <begin position="732"/>
        <end position="770"/>
    </location>
</feature>
<accession>A0AA38LVW9</accession>
<sequence length="924" mass="101577">MDSSLPSMSSQSRAFPLPTIAEDTLHYSLHLPVHLEPSSTALLITEYVQSLLPSPWLWNKDAWELKIAPESSGRVQKGVGGKLEGRMRVGDAVDDEWLVVWLLREVSRKWKDIVISIRDTDGEFLLIEAANELPSWVSPENAENRLWLSGGHLHLLPLHVRSSGLSVRHIPDDEAEERQFDPEAFVSEEDAVRAVRLGKYEAEKGMENAVWDRISHYPAKLSEHRHRTKAYLPLPIARALSADPTLIQRAVEGFYVRDPSQLRSAAKMSHFPPAPAVLSSVSMTRAAYAQLQGQVFHPPRVFGPEWTVREDGEADERRWRDLGVKMATGFEIMYKEGGRRGRSGTVSGDDVRADKGYKAYIESLSKAGFFGAEMEGSEKWKAREEKAMKGWKEIRADDTKEQRPSFAYLVDSALAATPSIDASTLAAKAEDVEDSEAWLEVSPDELDGMMMRASGRDASGAGPAAGKGKGKEEQAEPTEEHGKALHDLAQKVQTFVGGEGDLMGARFGDELSDDEDDNDDDDAMDEDDQWQSLTPAQKEERMRSLVAPLEEGEWGKKGADEDEDVVMVGSAAPKPAAPRNTVPQASGSVMRPPVLSKQEFDGVIDESDSEDDEDDTLPPPGTLGRQIAEMRWADTAPRIEEVEDEDELDTKRDRSVRWDEGIDKAMHRKVREDHEREMGEDKPVVVNGDEEEDVDMGEEQEAFLKFAREALGVDEEMWAGIVKNREDRGAFVPKLSSKKKESAATPSAEALDTTPSIQVSPPVDGQPNMALNSFDTVMAAMDAELARAKGPVPPPTAPTTAKAKATPGPAPKKTTISNKLPSGVPKTGPLPALPTEADLDAMSEEDLIAMDRELRAALKGAGIEDDEDDDDFDFDPEVDPEEVKGLDGEGKMEYKMMRDLLESYKSQGGESGAAGNLFGRLGGQ</sequence>
<proteinExistence type="predicted"/>
<feature type="compositionally biased region" description="Basic and acidic residues" evidence="1">
    <location>
        <begin position="881"/>
        <end position="890"/>
    </location>
</feature>
<dbReference type="PANTHER" id="PTHR13060">
    <property type="entry name" value="SGT1 PROTEIN HSGT1 SUPPRESSOR OF GCR2"/>
    <property type="match status" value="1"/>
</dbReference>
<feature type="compositionally biased region" description="Low complexity" evidence="1">
    <location>
        <begin position="798"/>
        <end position="815"/>
    </location>
</feature>
<dbReference type="GeneID" id="77732211"/>
<feature type="compositionally biased region" description="Acidic residues" evidence="1">
    <location>
        <begin position="863"/>
        <end position="880"/>
    </location>
</feature>
<feature type="region of interest" description="Disordered" evidence="1">
    <location>
        <begin position="905"/>
        <end position="924"/>
    </location>
</feature>
<dbReference type="AlphaFoldDB" id="A0AA38LVW9"/>
<keyword evidence="3" id="KW-1185">Reference proteome</keyword>
<feature type="region of interest" description="Disordered" evidence="1">
    <location>
        <begin position="859"/>
        <end position="890"/>
    </location>
</feature>
<feature type="compositionally biased region" description="Basic and acidic residues" evidence="1">
    <location>
        <begin position="669"/>
        <end position="683"/>
    </location>
</feature>
<dbReference type="GO" id="GO:0005634">
    <property type="term" value="C:nucleus"/>
    <property type="evidence" value="ECO:0007669"/>
    <property type="project" value="TreeGrafter"/>
</dbReference>
<dbReference type="PANTHER" id="PTHR13060:SF0">
    <property type="entry name" value="PROTEIN ECDYSONELESS HOMOLOG"/>
    <property type="match status" value="1"/>
</dbReference>
<dbReference type="Pfam" id="PF07093">
    <property type="entry name" value="SGT1"/>
    <property type="match status" value="1"/>
</dbReference>
<protein>
    <submittedName>
        <fullName evidence="2">SGT1 protein-domain-containing protein</fullName>
    </submittedName>
</protein>
<evidence type="ECO:0000313" key="3">
    <source>
        <dbReference type="Proteomes" id="UP001164286"/>
    </source>
</evidence>
<feature type="region of interest" description="Disordered" evidence="1">
    <location>
        <begin position="448"/>
        <end position="654"/>
    </location>
</feature>
<feature type="compositionally biased region" description="Acidic residues" evidence="1">
    <location>
        <begin position="688"/>
        <end position="697"/>
    </location>
</feature>
<gene>
    <name evidence="2" type="ORF">MKK02DRAFT_44595</name>
</gene>
<feature type="compositionally biased region" description="Acidic residues" evidence="1">
    <location>
        <begin position="510"/>
        <end position="529"/>
    </location>
</feature>
<dbReference type="EMBL" id="JAKWFO010000005">
    <property type="protein sequence ID" value="KAI9635896.1"/>
    <property type="molecule type" value="Genomic_DNA"/>
</dbReference>
<evidence type="ECO:0000256" key="1">
    <source>
        <dbReference type="SAM" id="MobiDB-lite"/>
    </source>
</evidence>
<feature type="region of interest" description="Disordered" evidence="1">
    <location>
        <begin position="788"/>
        <end position="845"/>
    </location>
</feature>
<dbReference type="InterPro" id="IPR010770">
    <property type="entry name" value="Ecd"/>
</dbReference>